<keyword evidence="4 5" id="KW-0413">Isomerase</keyword>
<evidence type="ECO:0000256" key="4">
    <source>
        <dbReference type="ARBA" id="ARBA00023235"/>
    </source>
</evidence>
<dbReference type="InterPro" id="IPR046357">
    <property type="entry name" value="PPIase_dom_sf"/>
</dbReference>
<reference evidence="10 11" key="1">
    <citation type="submission" date="2020-04" db="EMBL/GenBank/DDBJ databases">
        <title>Metagenomic profiling of ammonia- and methane-oxidizing microorganisms in a Dutch drinking water treatment plant.</title>
        <authorList>
            <person name="Poghosyan L."/>
            <person name="Leucker S."/>
        </authorList>
    </citation>
    <scope>NUCLEOTIDE SEQUENCE [LARGE SCALE GENOMIC DNA]</scope>
    <source>
        <strain evidence="10">S-RSF-IL-03</strain>
    </source>
</reference>
<evidence type="ECO:0000313" key="10">
    <source>
        <dbReference type="EMBL" id="NOT34417.1"/>
    </source>
</evidence>
<dbReference type="EMBL" id="JABFRW010000120">
    <property type="protein sequence ID" value="NOT34417.1"/>
    <property type="molecule type" value="Genomic_DNA"/>
</dbReference>
<dbReference type="PROSITE" id="PS50059">
    <property type="entry name" value="FKBP_PPIASE"/>
    <property type="match status" value="1"/>
</dbReference>
<keyword evidence="3 5" id="KW-0697">Rotamase</keyword>
<feature type="signal peptide" evidence="8">
    <location>
        <begin position="1"/>
        <end position="18"/>
    </location>
</feature>
<feature type="domain" description="PPIase FKBP-type" evidence="9">
    <location>
        <begin position="79"/>
        <end position="167"/>
    </location>
</feature>
<feature type="compositionally biased region" description="Low complexity" evidence="7">
    <location>
        <begin position="24"/>
        <end position="35"/>
    </location>
</feature>
<gene>
    <name evidence="10" type="ORF">HOP12_09635</name>
</gene>
<comment type="similarity">
    <text evidence="2 6">Belongs to the FKBP-type PPIase family.</text>
</comment>
<evidence type="ECO:0000256" key="7">
    <source>
        <dbReference type="SAM" id="MobiDB-lite"/>
    </source>
</evidence>
<dbReference type="SUPFAM" id="SSF54534">
    <property type="entry name" value="FKBP-like"/>
    <property type="match status" value="1"/>
</dbReference>
<evidence type="ECO:0000256" key="1">
    <source>
        <dbReference type="ARBA" id="ARBA00000971"/>
    </source>
</evidence>
<dbReference type="EC" id="5.2.1.8" evidence="6"/>
<accession>A0A849SNI8</accession>
<feature type="region of interest" description="Disordered" evidence="7">
    <location>
        <begin position="23"/>
        <end position="52"/>
    </location>
</feature>
<evidence type="ECO:0000256" key="8">
    <source>
        <dbReference type="SAM" id="SignalP"/>
    </source>
</evidence>
<name>A0A849SNI8_UNCEI</name>
<evidence type="ECO:0000259" key="9">
    <source>
        <dbReference type="PROSITE" id="PS50059"/>
    </source>
</evidence>
<evidence type="ECO:0000256" key="2">
    <source>
        <dbReference type="ARBA" id="ARBA00006577"/>
    </source>
</evidence>
<dbReference type="InterPro" id="IPR001179">
    <property type="entry name" value="PPIase_FKBP_dom"/>
</dbReference>
<dbReference type="Gene3D" id="3.10.50.40">
    <property type="match status" value="1"/>
</dbReference>
<dbReference type="GO" id="GO:0003755">
    <property type="term" value="F:peptidyl-prolyl cis-trans isomerase activity"/>
    <property type="evidence" value="ECO:0007669"/>
    <property type="project" value="UniProtKB-UniRule"/>
</dbReference>
<comment type="caution">
    <text evidence="10">The sequence shown here is derived from an EMBL/GenBank/DDBJ whole genome shotgun (WGS) entry which is preliminary data.</text>
</comment>
<feature type="chain" id="PRO_5032574434" description="Peptidyl-prolyl cis-trans isomerase" evidence="8">
    <location>
        <begin position="19"/>
        <end position="167"/>
    </location>
</feature>
<feature type="compositionally biased region" description="Low complexity" evidence="7">
    <location>
        <begin position="42"/>
        <end position="52"/>
    </location>
</feature>
<dbReference type="PROSITE" id="PS51257">
    <property type="entry name" value="PROKAR_LIPOPROTEIN"/>
    <property type="match status" value="1"/>
</dbReference>
<dbReference type="PANTHER" id="PTHR43811:SF19">
    <property type="entry name" value="39 KDA FK506-BINDING NUCLEAR PROTEIN"/>
    <property type="match status" value="1"/>
</dbReference>
<keyword evidence="8" id="KW-0732">Signal</keyword>
<dbReference type="FunFam" id="3.10.50.40:FF:000006">
    <property type="entry name" value="Peptidyl-prolyl cis-trans isomerase"/>
    <property type="match status" value="1"/>
</dbReference>
<proteinExistence type="inferred from homology"/>
<evidence type="ECO:0000256" key="5">
    <source>
        <dbReference type="PROSITE-ProRule" id="PRU00277"/>
    </source>
</evidence>
<comment type="catalytic activity">
    <reaction evidence="1 5 6">
        <text>[protein]-peptidylproline (omega=180) = [protein]-peptidylproline (omega=0)</text>
        <dbReference type="Rhea" id="RHEA:16237"/>
        <dbReference type="Rhea" id="RHEA-COMP:10747"/>
        <dbReference type="Rhea" id="RHEA-COMP:10748"/>
        <dbReference type="ChEBI" id="CHEBI:83833"/>
        <dbReference type="ChEBI" id="CHEBI:83834"/>
        <dbReference type="EC" id="5.2.1.8"/>
    </reaction>
</comment>
<sequence length="167" mass="17123">MKTSIVLSVLALSLALLGCNRPKSSGSSTSTGASAQTPAGDASPTSPSTAGAAGEVIMMPNGIRLQDLVIGQGAEALTGKQIAVHYTGTYPDGREFDTSRRGGQPYAFILGAGKVIQGWDEGLVGMRVGGRRLLTVPAALAYGDRGHPAGIPPNATLLFDVELMEVK</sequence>
<evidence type="ECO:0000313" key="11">
    <source>
        <dbReference type="Proteomes" id="UP000580839"/>
    </source>
</evidence>
<evidence type="ECO:0000256" key="3">
    <source>
        <dbReference type="ARBA" id="ARBA00023110"/>
    </source>
</evidence>
<dbReference type="AlphaFoldDB" id="A0A849SNI8"/>
<organism evidence="10 11">
    <name type="scientific">Eiseniibacteriota bacterium</name>
    <dbReference type="NCBI Taxonomy" id="2212470"/>
    <lineage>
        <taxon>Bacteria</taxon>
        <taxon>Candidatus Eiseniibacteriota</taxon>
    </lineage>
</organism>
<dbReference type="Pfam" id="PF00254">
    <property type="entry name" value="FKBP_C"/>
    <property type="match status" value="1"/>
</dbReference>
<dbReference type="Proteomes" id="UP000580839">
    <property type="component" value="Unassembled WGS sequence"/>
</dbReference>
<dbReference type="PANTHER" id="PTHR43811">
    <property type="entry name" value="FKBP-TYPE PEPTIDYL-PROLYL CIS-TRANS ISOMERASE FKPA"/>
    <property type="match status" value="1"/>
</dbReference>
<evidence type="ECO:0000256" key="6">
    <source>
        <dbReference type="RuleBase" id="RU003915"/>
    </source>
</evidence>
<protein>
    <recommendedName>
        <fullName evidence="6">Peptidyl-prolyl cis-trans isomerase</fullName>
        <ecNumber evidence="6">5.2.1.8</ecNumber>
    </recommendedName>
</protein>